<dbReference type="Pfam" id="PF02682">
    <property type="entry name" value="CT_C_D"/>
    <property type="match status" value="1"/>
</dbReference>
<evidence type="ECO:0000256" key="3">
    <source>
        <dbReference type="ARBA" id="ARBA00022840"/>
    </source>
</evidence>
<organism evidence="5 6">
    <name type="scientific">Camelliibacillus cellulosilyticus</name>
    <dbReference type="NCBI Taxonomy" id="2174486"/>
    <lineage>
        <taxon>Bacteria</taxon>
        <taxon>Bacillati</taxon>
        <taxon>Bacillota</taxon>
        <taxon>Bacilli</taxon>
        <taxon>Bacillales</taxon>
        <taxon>Sporolactobacillaceae</taxon>
        <taxon>Camelliibacillus</taxon>
    </lineage>
</organism>
<reference evidence="6" key="1">
    <citation type="journal article" date="2019" name="Int. J. Syst. Evol. Microbiol.">
        <title>The Global Catalogue of Microorganisms (GCM) 10K type strain sequencing project: providing services to taxonomists for standard genome sequencing and annotation.</title>
        <authorList>
            <consortium name="The Broad Institute Genomics Platform"/>
            <consortium name="The Broad Institute Genome Sequencing Center for Infectious Disease"/>
            <person name="Wu L."/>
            <person name="Ma J."/>
        </authorList>
    </citation>
    <scope>NUCLEOTIDE SEQUENCE [LARGE SCALE GENOMIC DNA]</scope>
    <source>
        <strain evidence="6">CGMCC 1.16306</strain>
    </source>
</reference>
<dbReference type="InterPro" id="IPR029000">
    <property type="entry name" value="Cyclophilin-like_dom_sf"/>
</dbReference>
<keyword evidence="1" id="KW-0547">Nucleotide-binding</keyword>
<accession>A0ABV9GPX1</accession>
<evidence type="ECO:0000256" key="1">
    <source>
        <dbReference type="ARBA" id="ARBA00022741"/>
    </source>
</evidence>
<dbReference type="PANTHER" id="PTHR34698">
    <property type="entry name" value="5-OXOPROLINASE SUBUNIT B"/>
    <property type="match status" value="1"/>
</dbReference>
<protein>
    <submittedName>
        <fullName evidence="5">5-oxoprolinase subunit PxpB</fullName>
        <ecNumber evidence="5">3.5.2.9</ecNumber>
    </submittedName>
</protein>
<dbReference type="EMBL" id="JBHSFW010000006">
    <property type="protein sequence ID" value="MFC4619234.1"/>
    <property type="molecule type" value="Genomic_DNA"/>
</dbReference>
<evidence type="ECO:0000313" key="6">
    <source>
        <dbReference type="Proteomes" id="UP001596022"/>
    </source>
</evidence>
<evidence type="ECO:0000259" key="4">
    <source>
        <dbReference type="SMART" id="SM00796"/>
    </source>
</evidence>
<dbReference type="Gene3D" id="2.40.100.10">
    <property type="entry name" value="Cyclophilin-like"/>
    <property type="match status" value="1"/>
</dbReference>
<keyword evidence="6" id="KW-1185">Reference proteome</keyword>
<dbReference type="PANTHER" id="PTHR34698:SF2">
    <property type="entry name" value="5-OXOPROLINASE SUBUNIT B"/>
    <property type="match status" value="1"/>
</dbReference>
<proteinExistence type="predicted"/>
<keyword evidence="2 5" id="KW-0378">Hydrolase</keyword>
<dbReference type="EC" id="3.5.2.9" evidence="5"/>
<dbReference type="InterPro" id="IPR003833">
    <property type="entry name" value="CT_C_D"/>
</dbReference>
<dbReference type="RefSeq" id="WP_376846328.1">
    <property type="nucleotide sequence ID" value="NZ_JBHSFW010000006.1"/>
</dbReference>
<dbReference type="SMART" id="SM00796">
    <property type="entry name" value="AHS1"/>
    <property type="match status" value="1"/>
</dbReference>
<evidence type="ECO:0000313" key="5">
    <source>
        <dbReference type="EMBL" id="MFC4619234.1"/>
    </source>
</evidence>
<name>A0ABV9GPX1_9BACL</name>
<sequence length="242" mass="27168">MTAQFHQPKIEPLGDSAVTVTFGDAIDETIHQAVCRFFQTVEQSPFPWMIEAVPTYTGVAIHYHPANVKSGDCFPFIQVKKEVEQRLNQMAHDLFDEQKERIVEIPVCYGGKYGPDLGAVADYHHISIDKVIKIHAERQYRVYMIGFAPGFPYLGGLSSRLATPRKQTPRVKIPQGSVGIAGEQTGVYPMESPGGWQLIGRTPIKLFRPEHGEPSLLKTGDLVQFVPIDKETFEAWAKDDRM</sequence>
<dbReference type="Gene3D" id="3.30.1360.40">
    <property type="match status" value="1"/>
</dbReference>
<dbReference type="GO" id="GO:0017168">
    <property type="term" value="F:5-oxoprolinase (ATP-hydrolyzing) activity"/>
    <property type="evidence" value="ECO:0007669"/>
    <property type="project" value="UniProtKB-EC"/>
</dbReference>
<keyword evidence="3" id="KW-0067">ATP-binding</keyword>
<dbReference type="InterPro" id="IPR010016">
    <property type="entry name" value="PxpB"/>
</dbReference>
<dbReference type="Proteomes" id="UP001596022">
    <property type="component" value="Unassembled WGS sequence"/>
</dbReference>
<dbReference type="NCBIfam" id="TIGR00370">
    <property type="entry name" value="5-oxoprolinase subunit PxpB"/>
    <property type="match status" value="1"/>
</dbReference>
<comment type="caution">
    <text evidence="5">The sequence shown here is derived from an EMBL/GenBank/DDBJ whole genome shotgun (WGS) entry which is preliminary data.</text>
</comment>
<feature type="domain" description="Carboxyltransferase" evidence="4">
    <location>
        <begin position="8"/>
        <end position="217"/>
    </location>
</feature>
<evidence type="ECO:0000256" key="2">
    <source>
        <dbReference type="ARBA" id="ARBA00022801"/>
    </source>
</evidence>
<dbReference type="SUPFAM" id="SSF160467">
    <property type="entry name" value="PH0987 N-terminal domain-like"/>
    <property type="match status" value="1"/>
</dbReference>
<dbReference type="SUPFAM" id="SSF50891">
    <property type="entry name" value="Cyclophilin-like"/>
    <property type="match status" value="1"/>
</dbReference>
<gene>
    <name evidence="5" type="primary">pxpB</name>
    <name evidence="5" type="ORF">ACFO4N_10965</name>
</gene>